<accession>A0A4C1VX89</accession>
<reference evidence="1 2" key="1">
    <citation type="journal article" date="2019" name="Commun. Biol.">
        <title>The bagworm genome reveals a unique fibroin gene that provides high tensile strength.</title>
        <authorList>
            <person name="Kono N."/>
            <person name="Nakamura H."/>
            <person name="Ohtoshi R."/>
            <person name="Tomita M."/>
            <person name="Numata K."/>
            <person name="Arakawa K."/>
        </authorList>
    </citation>
    <scope>NUCLEOTIDE SEQUENCE [LARGE SCALE GENOMIC DNA]</scope>
</reference>
<proteinExistence type="predicted"/>
<gene>
    <name evidence="1" type="ORF">EVAR_41742_1</name>
</gene>
<dbReference type="EMBL" id="BGZK01000444">
    <property type="protein sequence ID" value="GBP43886.1"/>
    <property type="molecule type" value="Genomic_DNA"/>
</dbReference>
<sequence length="155" mass="16901">MLCTNLSKSFISKLFEKLVLLERAGKIDIGRNNCVCAAQARHGQQAVSRAAACQATESAEANGLLTSHHHQHAALVLPPAPRADNVTTKDMLPVHVTQCRENSKFSLYGQVAKSIRDHQRFDLFSLGCARVEGFNIKVPLPETKKSDPRAPTSVA</sequence>
<organism evidence="1 2">
    <name type="scientific">Eumeta variegata</name>
    <name type="common">Bagworm moth</name>
    <name type="synonym">Eumeta japonica</name>
    <dbReference type="NCBI Taxonomy" id="151549"/>
    <lineage>
        <taxon>Eukaryota</taxon>
        <taxon>Metazoa</taxon>
        <taxon>Ecdysozoa</taxon>
        <taxon>Arthropoda</taxon>
        <taxon>Hexapoda</taxon>
        <taxon>Insecta</taxon>
        <taxon>Pterygota</taxon>
        <taxon>Neoptera</taxon>
        <taxon>Endopterygota</taxon>
        <taxon>Lepidoptera</taxon>
        <taxon>Glossata</taxon>
        <taxon>Ditrysia</taxon>
        <taxon>Tineoidea</taxon>
        <taxon>Psychidae</taxon>
        <taxon>Oiketicinae</taxon>
        <taxon>Eumeta</taxon>
    </lineage>
</organism>
<keyword evidence="2" id="KW-1185">Reference proteome</keyword>
<comment type="caution">
    <text evidence="1">The sequence shown here is derived from an EMBL/GenBank/DDBJ whole genome shotgun (WGS) entry which is preliminary data.</text>
</comment>
<evidence type="ECO:0000313" key="2">
    <source>
        <dbReference type="Proteomes" id="UP000299102"/>
    </source>
</evidence>
<evidence type="ECO:0000313" key="1">
    <source>
        <dbReference type="EMBL" id="GBP43886.1"/>
    </source>
</evidence>
<dbReference type="Proteomes" id="UP000299102">
    <property type="component" value="Unassembled WGS sequence"/>
</dbReference>
<name>A0A4C1VX89_EUMVA</name>
<dbReference type="AlphaFoldDB" id="A0A4C1VX89"/>
<protein>
    <submittedName>
        <fullName evidence="1">Uncharacterized protein</fullName>
    </submittedName>
</protein>